<feature type="region of interest" description="Disordered" evidence="1">
    <location>
        <begin position="2402"/>
        <end position="2531"/>
    </location>
</feature>
<feature type="compositionally biased region" description="Basic and acidic residues" evidence="1">
    <location>
        <begin position="2427"/>
        <end position="2522"/>
    </location>
</feature>
<dbReference type="Gene3D" id="2.10.60.10">
    <property type="entry name" value="CD59"/>
    <property type="match status" value="1"/>
</dbReference>
<keyword evidence="2" id="KW-0812">Transmembrane</keyword>
<organism evidence="4 5">
    <name type="scientific">Elysia chlorotica</name>
    <name type="common">Eastern emerald elysia</name>
    <name type="synonym">Sea slug</name>
    <dbReference type="NCBI Taxonomy" id="188477"/>
    <lineage>
        <taxon>Eukaryota</taxon>
        <taxon>Metazoa</taxon>
        <taxon>Spiralia</taxon>
        <taxon>Lophotrochozoa</taxon>
        <taxon>Mollusca</taxon>
        <taxon>Gastropoda</taxon>
        <taxon>Heterobranchia</taxon>
        <taxon>Euthyneura</taxon>
        <taxon>Panpulmonata</taxon>
        <taxon>Sacoglossa</taxon>
        <taxon>Placobranchoidea</taxon>
        <taxon>Plakobranchidae</taxon>
        <taxon>Elysia</taxon>
    </lineage>
</organism>
<keyword evidence="5" id="KW-1185">Reference proteome</keyword>
<dbReference type="OrthoDB" id="6065705at2759"/>
<dbReference type="SMART" id="SM00216">
    <property type="entry name" value="VWD"/>
    <property type="match status" value="1"/>
</dbReference>
<comment type="caution">
    <text evidence="4">The sequence shown here is derived from an EMBL/GenBank/DDBJ whole genome shotgun (WGS) entry which is preliminary data.</text>
</comment>
<dbReference type="EMBL" id="RQTK01000211">
    <property type="protein sequence ID" value="RUS84262.1"/>
    <property type="molecule type" value="Genomic_DNA"/>
</dbReference>
<dbReference type="Proteomes" id="UP000271974">
    <property type="component" value="Unassembled WGS sequence"/>
</dbReference>
<evidence type="ECO:0000256" key="2">
    <source>
        <dbReference type="SAM" id="Phobius"/>
    </source>
</evidence>
<dbReference type="PANTHER" id="PTHR35711">
    <property type="entry name" value="EXPRESSED PROTEIN"/>
    <property type="match status" value="1"/>
</dbReference>
<feature type="compositionally biased region" description="Polar residues" evidence="1">
    <location>
        <begin position="326"/>
        <end position="341"/>
    </location>
</feature>
<dbReference type="Pfam" id="PF26129">
    <property type="entry name" value="Vwde"/>
    <property type="match status" value="1"/>
</dbReference>
<feature type="compositionally biased region" description="Basic and acidic residues" evidence="1">
    <location>
        <begin position="4810"/>
        <end position="4824"/>
    </location>
</feature>
<dbReference type="InterPro" id="IPR058727">
    <property type="entry name" value="Helical_Vwde"/>
</dbReference>
<keyword evidence="2" id="KW-0472">Membrane</keyword>
<dbReference type="STRING" id="188477.A0A433TRP0"/>
<protein>
    <recommendedName>
        <fullName evidence="3">VWFD domain-containing protein</fullName>
    </recommendedName>
</protein>
<dbReference type="Pfam" id="PF00094">
    <property type="entry name" value="VWD"/>
    <property type="match status" value="1"/>
</dbReference>
<accession>A0A433TRP0</accession>
<dbReference type="InterPro" id="IPR045860">
    <property type="entry name" value="Snake_toxin-like_sf"/>
</dbReference>
<feature type="region of interest" description="Disordered" evidence="1">
    <location>
        <begin position="4398"/>
        <end position="4424"/>
    </location>
</feature>
<gene>
    <name evidence="4" type="ORF">EGW08_007955</name>
</gene>
<dbReference type="SUPFAM" id="SSF57302">
    <property type="entry name" value="Snake toxin-like"/>
    <property type="match status" value="1"/>
</dbReference>
<feature type="compositionally biased region" description="Basic and acidic residues" evidence="1">
    <location>
        <begin position="412"/>
        <end position="447"/>
    </location>
</feature>
<feature type="compositionally biased region" description="Acidic residues" evidence="1">
    <location>
        <begin position="2407"/>
        <end position="2426"/>
    </location>
</feature>
<name>A0A433TRP0_ELYCH</name>
<keyword evidence="2" id="KW-1133">Transmembrane helix</keyword>
<proteinExistence type="predicted"/>
<feature type="transmembrane region" description="Helical" evidence="2">
    <location>
        <begin position="4742"/>
        <end position="4767"/>
    </location>
</feature>
<feature type="compositionally biased region" description="Acidic residues" evidence="1">
    <location>
        <begin position="952"/>
        <end position="968"/>
    </location>
</feature>
<dbReference type="InterPro" id="IPR001846">
    <property type="entry name" value="VWF_type-D"/>
</dbReference>
<feature type="domain" description="VWFD" evidence="3">
    <location>
        <begin position="4143"/>
        <end position="4332"/>
    </location>
</feature>
<feature type="compositionally biased region" description="Gly residues" evidence="1">
    <location>
        <begin position="452"/>
        <end position="461"/>
    </location>
</feature>
<feature type="region of interest" description="Disordered" evidence="1">
    <location>
        <begin position="322"/>
        <end position="342"/>
    </location>
</feature>
<dbReference type="CDD" id="cd00117">
    <property type="entry name" value="TFP"/>
    <property type="match status" value="1"/>
</dbReference>
<sequence length="4824" mass="534233">MNGSSSNTTTIVVTEVRSVFNSTTGEWVNVTTTRNSTFANHGGSSFGNCSSNNSSSSSNSTLEGWKAFVYFKENMQKWDFKEWVMYLKSVSDREWNFGAFVSKHGNDSSEMSCDGSSRGILQITNIMNIFEVLKAIEKADDRDEACSWLKASIHANYRHQQACMDDEDDDSRGGMDSSDSQVMTSRLRATNNAEMGSLGEILCSLPFKGNRTVWTDEKSNETCNLWAIRNIVLASVHIKLGWDDDDSCKEATMALSYLKYHLEPCNSRLRFLLATLIRQAEMRQRMVCTPPTCNIPYASTCALDAEMRLVKFMDQNGGIMNGSIVRGSNQPGQMPSGNRTNEPMMDMVKGFCRNMKITMACVANHTISCGNEEYSSVNMRVKHISEQFRKVCSDFVELPPNKCTPPPAMPVGRDEPDDKEQGERGDQSRGEGNDNSRGGDDESRGEGNDQANGGGNGTRGGEPGDRIDMGNMPMPSSVELIKRMAKYSIFNDGLICQNILSMPETHNNSQLLTHFCGMKDVEDQLFCLNGTYENGTFTNLDVEKCDAGAVCRWSLHPASNVESMGCSTPSECYVAKGRCCGTDFCNTRIPAAPQDQCQCDLPQLKEYINETMARTNSSQKDCLDNLGTVHALTNGCPDYTRNVLASKLAVTALGQRCSSIDLGGFIDAPPCGKACPSMPLSMCYSYGFSPCSHSFTKCLAALTAGCSENRMLQVQHARMVKAKNMCSNEEKKTIMKYAASSKNEIVSSGYEMANTTFACYQHWMMNSSNMNDTEVLMGLNKCLNNTKLPMSLIGKKFQIMVSSLASGIAKLKHEEKVEGECFERSNMTIKKLLKVQFEEVLSGNTESCSEHIKNLKGSDCPEEMKHFVFSVIVPNCADTWIRESNNCSHKGIEKCFSYFLRAPVKNWEKLAECLNKTTSTCEPHIVKAISFIAHGLAYVDEKDSQEKPGDGYNDDDKDDEDDDDDDDEKPMTWSYNKESVDKYYGNSSCVCDPALAVHCIFEVHHLSKQDDPDWEGLCPLVNKSGICAHRYVQGCDECQKNTVKEIVSKLNYGLRKTCEKPPESECRSIKAMDCVTNLMEYHKANSESNKITTCVEISKTKKCIEENLKGCEQTTEMKVNRLLSNVIDRWEGLECESPVDRLGTCRDLFENDVDRILSFDMDAMFSDLETNKTERWDEFQERCERMRTAWTCVDETLELDKDRRGSNIIKDSLKAVYLSIKKICTSSNAPLQCYECSGEGSRSCSSGASIDMCKSGSVCQTVTDQGSVKSRGCTPRPSCKPGCKNDKCTYCCSEARCNDLDNGPIAGSCNKQAMSKCIFDLSRQFIGNDEFSCSSVELALDCLSHEQMQCQMGGVSFSLEEISTASLKAQVQVCLLKEADQTCTIQPIATTASFVSTFGMHIDEDSLCSIVANNRRSLRIAEMTCTEDQTKDVKRNVKAFEDSLGFLDCSNPHGFIVGTQCRISDAIRCFERLDMNMEENSTLSCENATALANCIKRNLMECQSSWYTLPIKIKFSSILRQKVKESCDVKIIDGGDGGSSGVDIEKCLNEFTNKMQSSNVLESVLEAAEELQDCIYDLNSGMILALNSVQKLYLEAVSNFIEIIVDNNVTVIGPPPDSVSMKCAKGLNYLARHHFLDAITLPLIVTKDVPNACRSLDFTIQMVTKEACAEEVRRGNAFLEHVFKMIDMLREKIVVGFCPDVEPIPRCLVTRAEQCLARFSAYTGPGSNSSLLCTEARSLVKCARSFAATCTDAHSLVAMKSQSSFALEAITQVCYDDPRLVAEARCLLLRQVDSQPGCNSTALSQCGVITDNTTCPEVEKETACFVKGAGTCLPDGEKQQPEMYQNLSKQLQKCRPNTWSDGSPRDTASLFRPCGQAPGTCNVNAAAGCLSKLVNFISQDAANITEGVTVARACLEKNFNCFSSVITLLSSNITEYSKLLVHVLQITPSWTKIESNLFIRLLNLPSFVMGALEKTPAVNLNLWDICWNLDQALSVLIKTNEDFPNMDLTSFKYSTENLKFTIQSLCNNFGAVAEMLQFPQQENPTCAAPAIRAKVKILLSRSIAEFYTNQEVGAKSVCSAFMSLNASLSANLQASPLSLDDCSDGLRAQTMFSMHAIHLMIRSQCEMAQSGGSPRCSITDVAKCVRRLYNKLMLLGISQTEENICSELEEAQDCVKRFSFRCDDSRMGRVGWMWRSVSRAAQMTCEQEKQVSICNDDMDPDHASCDLRKAGECSRKQYRNFINPFIRKEKRCRYLSKNMECIQTYTKNCGNVKLPKMFMLDPDEVEEIQERLGCKDEDIDNTFGCRKGCMIDSAQACLATFQSTMTMNMWGLLNSKTCSLINDMRFCVATHTKTCTLKERRGVYRALDKLLEKFPKHHEACVDVATCAANFDSLVRQIEGLPTDKDSDYDEDMYGNDDDCDEDDDEGTKPKTCDKDKKPKTQDKDTKPETEDKDTKPETEGKDTKPQTEDKDTKPKTQDKDTKPATEDKDTKPATEDKDTKPATEGKDTKPETEDKDDKGDKDDYDDGDTEPAALSLEALCSQVRQVWTTCLKPGLMMLPKGKSDTVIAMYESIWAAMEEKCKDTTQLKCYMCKQETATGECEKEIETCPHNKKACLFQQSLANDEIRYSAGCANPKSCYNNGDGNTQKSCCYGDLCNTASSVSVSPVSQEPETCKFEYALMCALDFTMSYMSTDEISCGRSTQHLSCVQRYGQTCTSESSKALVKATNSVFLELASSSCVVDSEPGDCFSLAIFSMQAILSNAYVSEGNSPCVGLEETEASVKQTIANGNCSEAGRIGLESSLAFVRNIVGSHCQQGECVAVNWADVINGGKICSGYIFKGIKHIYLGYAELAKPESDCGLLQSYFEEAQNLLSNCKIVAFLQAKLNGFESDVQQKCGLAISSTLPPVCVGTCQTEVVIEYVRKLRSVFDNSSDSSAACLNLMQVERVYSVYTKECSSVQQKDVVKYVKSTFQSEIESCQEKDSSFDFSLEIKRDVYYQAVECQVDFQNEIGKAFEEGSQERMCKAVKDLEECQYELPNVFEDLIMGPTKDLLNLIEINGLCKADSGGQNSTSPPIKRQACDIKMLSTLIQQLLIPPNIATSSFESRDLFCQETTADFEKAKILKDDCGSSLNSFQQMLFEIMTTTVEKNNKKHCPPLRFEKDGCNLKMIGSCFKDFFTILHIANMGTESVCRQAQFSLECMARFSDKCEASLKVTANEIRKVAVRMVKDVVGNKCPALVNYLFCDGNLSTVEEGCQLDEAKQCAAEAKPELSQQFIKGYCESKQEKVDCTKRNLIGCEDDQIKSVTLPAPQLESICGISNTSLSGICRSDAECPLDEIQTCFNNSDKCEYQAAAAQCIRALLERRPRCTQSIGSYIEQFNYIQYYSADYLRCNSLITMKANNISKMLCAPEAVVSTNSLLSSAQGRADQIIQQIIQTVANCLDGKDVTNNVDVRALQQFLTSINETLETDNPLSIPNSGPVVLADNGTCSYSKAAACVSHKAQTLLYVKLLSINERKRFCQYYSEGKTADCLKKHLDSCPEDKKTWFTRVNNRVDQVIDELGLCKPPQTCIISEAYACINKFGTVISQYDRSQDKVALCTGRAQAESCIQSFTFTCTSDEVETVTSSYNELATKVNLESLCDGVELPPPPICPELPEKNRMCYMGNAFTCLFKFSINILQGDSLIWRQQCMTIQKMMTCVAKSTSGCEETDEDVKSIRQLLKEFVTKAGDQCPWLTENLCTEQAACPVNEAGCEVDLEYGLMNRQTDVCNLERAATECVTINTVTCNKAQRMQAMNVMKKKLRAAGLPGDLMCDDGNIEGHLYSFFIASGDVTVEGKKATACANYDSLYNSINAQFSNPESKEYVALAKSLIDQLYKERDKECDGRVSDECAVHFPVKSFATLITDLMVKDELHLTSFCAQARALMLKNNTSSCNSEIYNVLLTPYTSKCLDQVVSCNDAEAKIAECIASFGNSSSLSCSDQQKAAECVSTYLPSHCMYKSEWLNDVILCPEVVVLQATHTERSKQFVCEAGLYGYFGWKRVAGSENFTITINTVADDADSVPRCLKGPNENDPIPQLFYAKPRSLQPTNGEVMFKVYGREDYKQDGPQAVDVSFTVDAGSASFQLPSTKVYVSDRNIPNSACSSINDPHIRTHDGIKYNNMDTGRFILFRHKMFAEAVVVQYSQCSTYGSCNCGVKVYAGKSTVTFDLCDQNTDIVSYFAETGADTLDQQRMAVMLENDLKTYTVVLLDSGTLVKVRIEGKYMNVWVMPSAKDIGATQGLCGVYDGDGYNDFQLPDFSQYQIQKTDGEPGELVPNDFNNKWKITKAQADDYNQVFVQNVTISTDPVPVYCQTWTPGSGKDSVTKCGKWANLALCGLVNGEDQTASLLANFKQDMSSSTSRRKRQAPNPIDDVEEPTSVQTATWPTESGWTLETATAWCLDNIPDNTLQMCTDAVASLDGTLQSFQLDEQVQDCIGDIKASDGTEWLEGARISAYQHCITELNQNPGYQNNAESSNLAIQFLDATCTPPDCNGHGSCSTGTCNCYEGYYGTSCDISAKDLTPPVLKEPEDGVHMCEIDSNSDCSSVFISGSNFVSSSKLSCHYQEVKVTEMGQSEVSGSLIQVAKAQLIARDRVQCDLGDRSSMKRSLRISVSNDGVTPHSQYQLFVAYDPVCYICDLSTCTRQTDVCVIGDTCVKPGVSSIYDDCEYCNLDNPTTWTIRTELDHCKEKHQVDSDGSHNLVPLIGAGCALLALLVLAVIGLIVFLKRRDSRKQRERRGRNGVGNPTYLGEEIPFDGSPVLRANVSDDPSGKKLGLDHYQEEA</sequence>
<evidence type="ECO:0000259" key="3">
    <source>
        <dbReference type="PROSITE" id="PS51233"/>
    </source>
</evidence>
<dbReference type="PANTHER" id="PTHR35711:SF1">
    <property type="entry name" value="ECTODERMAL, ISOFORM F"/>
    <property type="match status" value="1"/>
</dbReference>
<reference evidence="4 5" key="1">
    <citation type="submission" date="2019-01" db="EMBL/GenBank/DDBJ databases">
        <title>A draft genome assembly of the solar-powered sea slug Elysia chlorotica.</title>
        <authorList>
            <person name="Cai H."/>
            <person name="Li Q."/>
            <person name="Fang X."/>
            <person name="Li J."/>
            <person name="Curtis N.E."/>
            <person name="Altenburger A."/>
            <person name="Shibata T."/>
            <person name="Feng M."/>
            <person name="Maeda T."/>
            <person name="Schwartz J.A."/>
            <person name="Shigenobu S."/>
            <person name="Lundholm N."/>
            <person name="Nishiyama T."/>
            <person name="Yang H."/>
            <person name="Hasebe M."/>
            <person name="Li S."/>
            <person name="Pierce S.K."/>
            <person name="Wang J."/>
        </authorList>
    </citation>
    <scope>NUCLEOTIDE SEQUENCE [LARGE SCALE GENOMIC DNA]</scope>
    <source>
        <strain evidence="4">EC2010</strain>
        <tissue evidence="4">Whole organism of an adult</tissue>
    </source>
</reference>
<dbReference type="PROSITE" id="PS51233">
    <property type="entry name" value="VWFD"/>
    <property type="match status" value="1"/>
</dbReference>
<feature type="region of interest" description="Disordered" evidence="1">
    <location>
        <begin position="943"/>
        <end position="972"/>
    </location>
</feature>
<dbReference type="Gene3D" id="2.10.25.10">
    <property type="entry name" value="Laminin"/>
    <property type="match status" value="1"/>
</dbReference>
<evidence type="ECO:0000313" key="4">
    <source>
        <dbReference type="EMBL" id="RUS84262.1"/>
    </source>
</evidence>
<dbReference type="Pfam" id="PF23106">
    <property type="entry name" value="EGF_Teneurin"/>
    <property type="match status" value="1"/>
</dbReference>
<feature type="region of interest" description="Disordered" evidence="1">
    <location>
        <begin position="4776"/>
        <end position="4824"/>
    </location>
</feature>
<feature type="region of interest" description="Disordered" evidence="1">
    <location>
        <begin position="396"/>
        <end position="474"/>
    </location>
</feature>
<evidence type="ECO:0000313" key="5">
    <source>
        <dbReference type="Proteomes" id="UP000271974"/>
    </source>
</evidence>
<evidence type="ECO:0000256" key="1">
    <source>
        <dbReference type="SAM" id="MobiDB-lite"/>
    </source>
</evidence>